<dbReference type="EMBL" id="JANBPY010003088">
    <property type="protein sequence ID" value="KAJ1952767.1"/>
    <property type="molecule type" value="Genomic_DNA"/>
</dbReference>
<feature type="chain" id="PRO_5040931838" description="Secreted protein" evidence="2">
    <location>
        <begin position="27"/>
        <end position="65"/>
    </location>
</feature>
<evidence type="ECO:0000256" key="1">
    <source>
        <dbReference type="SAM" id="MobiDB-lite"/>
    </source>
</evidence>
<organism evidence="3 4">
    <name type="scientific">Dispira parvispora</name>
    <dbReference type="NCBI Taxonomy" id="1520584"/>
    <lineage>
        <taxon>Eukaryota</taxon>
        <taxon>Fungi</taxon>
        <taxon>Fungi incertae sedis</taxon>
        <taxon>Zoopagomycota</taxon>
        <taxon>Kickxellomycotina</taxon>
        <taxon>Dimargaritomycetes</taxon>
        <taxon>Dimargaritales</taxon>
        <taxon>Dimargaritaceae</taxon>
        <taxon>Dispira</taxon>
    </lineage>
</organism>
<feature type="region of interest" description="Disordered" evidence="1">
    <location>
        <begin position="30"/>
        <end position="65"/>
    </location>
</feature>
<dbReference type="AlphaFoldDB" id="A0A9W8E3W1"/>
<keyword evidence="2" id="KW-0732">Signal</keyword>
<dbReference type="Proteomes" id="UP001150925">
    <property type="component" value="Unassembled WGS sequence"/>
</dbReference>
<evidence type="ECO:0000313" key="3">
    <source>
        <dbReference type="EMBL" id="KAJ1952767.1"/>
    </source>
</evidence>
<name>A0A9W8E3W1_9FUNG</name>
<evidence type="ECO:0008006" key="5">
    <source>
        <dbReference type="Google" id="ProtNLM"/>
    </source>
</evidence>
<proteinExistence type="predicted"/>
<evidence type="ECO:0000256" key="2">
    <source>
        <dbReference type="SAM" id="SignalP"/>
    </source>
</evidence>
<feature type="non-terminal residue" evidence="3">
    <location>
        <position position="65"/>
    </location>
</feature>
<evidence type="ECO:0000313" key="4">
    <source>
        <dbReference type="Proteomes" id="UP001150925"/>
    </source>
</evidence>
<protein>
    <recommendedName>
        <fullName evidence="5">Secreted protein</fullName>
    </recommendedName>
</protein>
<gene>
    <name evidence="3" type="ORF">IWQ62_006150</name>
</gene>
<feature type="signal peptide" evidence="2">
    <location>
        <begin position="1"/>
        <end position="26"/>
    </location>
</feature>
<sequence>MQLSYATVTFVVGLALSVILCSTVTAAPSENMSHRLVRRADPPKESTSTGKPAGPKKPTGLEETM</sequence>
<reference evidence="3" key="1">
    <citation type="submission" date="2022-07" db="EMBL/GenBank/DDBJ databases">
        <title>Phylogenomic reconstructions and comparative analyses of Kickxellomycotina fungi.</title>
        <authorList>
            <person name="Reynolds N.K."/>
            <person name="Stajich J.E."/>
            <person name="Barry K."/>
            <person name="Grigoriev I.V."/>
            <person name="Crous P."/>
            <person name="Smith M.E."/>
        </authorList>
    </citation>
    <scope>NUCLEOTIDE SEQUENCE</scope>
    <source>
        <strain evidence="3">RSA 1196</strain>
    </source>
</reference>
<keyword evidence="4" id="KW-1185">Reference proteome</keyword>
<comment type="caution">
    <text evidence="3">The sequence shown here is derived from an EMBL/GenBank/DDBJ whole genome shotgun (WGS) entry which is preliminary data.</text>
</comment>
<accession>A0A9W8E3W1</accession>